<feature type="non-terminal residue" evidence="1">
    <location>
        <position position="76"/>
    </location>
</feature>
<dbReference type="EMBL" id="LXQA010951866">
    <property type="protein sequence ID" value="MCI78493.1"/>
    <property type="molecule type" value="Genomic_DNA"/>
</dbReference>
<evidence type="ECO:0000313" key="1">
    <source>
        <dbReference type="EMBL" id="MCI78493.1"/>
    </source>
</evidence>
<keyword evidence="2" id="KW-1185">Reference proteome</keyword>
<organism evidence="1 2">
    <name type="scientific">Trifolium medium</name>
    <dbReference type="NCBI Taxonomy" id="97028"/>
    <lineage>
        <taxon>Eukaryota</taxon>
        <taxon>Viridiplantae</taxon>
        <taxon>Streptophyta</taxon>
        <taxon>Embryophyta</taxon>
        <taxon>Tracheophyta</taxon>
        <taxon>Spermatophyta</taxon>
        <taxon>Magnoliopsida</taxon>
        <taxon>eudicotyledons</taxon>
        <taxon>Gunneridae</taxon>
        <taxon>Pentapetalae</taxon>
        <taxon>rosids</taxon>
        <taxon>fabids</taxon>
        <taxon>Fabales</taxon>
        <taxon>Fabaceae</taxon>
        <taxon>Papilionoideae</taxon>
        <taxon>50 kb inversion clade</taxon>
        <taxon>NPAAA clade</taxon>
        <taxon>Hologalegina</taxon>
        <taxon>IRL clade</taxon>
        <taxon>Trifolieae</taxon>
        <taxon>Trifolium</taxon>
    </lineage>
</organism>
<evidence type="ECO:0000313" key="2">
    <source>
        <dbReference type="Proteomes" id="UP000265520"/>
    </source>
</evidence>
<protein>
    <submittedName>
        <fullName evidence="1">Uncharacterized protein</fullName>
    </submittedName>
</protein>
<feature type="non-terminal residue" evidence="1">
    <location>
        <position position="1"/>
    </location>
</feature>
<dbReference type="AlphaFoldDB" id="A0A392UTD6"/>
<proteinExistence type="predicted"/>
<name>A0A392UTD6_9FABA</name>
<gene>
    <name evidence="1" type="ORF">A2U01_0099763</name>
</gene>
<reference evidence="1 2" key="1">
    <citation type="journal article" date="2018" name="Front. Plant Sci.">
        <title>Red Clover (Trifolium pratense) and Zigzag Clover (T. medium) - A Picture of Genomic Similarities and Differences.</title>
        <authorList>
            <person name="Dluhosova J."/>
            <person name="Istvanek J."/>
            <person name="Nedelnik J."/>
            <person name="Repkova J."/>
        </authorList>
    </citation>
    <scope>NUCLEOTIDE SEQUENCE [LARGE SCALE GENOMIC DNA]</scope>
    <source>
        <strain evidence="2">cv. 10/8</strain>
        <tissue evidence="1">Leaf</tissue>
    </source>
</reference>
<accession>A0A392UTD6</accession>
<dbReference type="Proteomes" id="UP000265520">
    <property type="component" value="Unassembled WGS sequence"/>
</dbReference>
<sequence length="76" mass="8704">SESIKDLSLEEATTIMLTHELSEVLMGRVVAHKVAALAQAEEECAKKLQQTEESAANFKTKVEKVWDWMKEDKERR</sequence>
<comment type="caution">
    <text evidence="1">The sequence shown here is derived from an EMBL/GenBank/DDBJ whole genome shotgun (WGS) entry which is preliminary data.</text>
</comment>